<feature type="transmembrane region" description="Helical" evidence="1">
    <location>
        <begin position="771"/>
        <end position="791"/>
    </location>
</feature>
<dbReference type="EMBL" id="CADCXN010000123">
    <property type="protein sequence ID" value="CAA9892886.1"/>
    <property type="molecule type" value="Genomic_DNA"/>
</dbReference>
<sequence>MTIKPSFSLLAAIAITSASALAYEILLMRLFSIIQWHHFAYMIISLALLGYGISGVFLALNRDRLVAHFPVVIMTNLLLFSFSAPACFLLAQQIPFNPTEILWAPVQALYLCAVYLVLTLPFFFAANVVGLSFYRYQQQVSSIYAADLCGAGIGSVGIILLLFMVFPQKILTVLSLAGILAALIVSYAFREQQPVMKPWIIFSIIIGTVLTFAPAESIRLNISQYKSLNQLLQIPGARVIDRNSSPLGLLDVVESTVAPLRHAPGLSLNAATEPPEQLAVFTDADNMTAITRYNGHPETVSYLDQTTSALPYHLKQLADILILGAGTGSDILQANYHAVKHIDAVELNPQVIDLVKVKYADFAGHLYDSANVTLHVGEARGFAATADKSYDLINISLLDAFGASAGGLYSLAETYLYTEQAIQDYLRHVSPGGYLGITRWIKIPPRDEPKLLATVINALKQTGAQPPGLQIIMIRSWQTSTLLVKNGVVTPEEISRLKQFCNDRSFDPVYYPGISAREANRFNIQQQPYLYQAATALLSDQGKAFIEDYKFNIEPATDDKPYFFHFFKWRTLTEIVSLLGSGGIFLLESGYLLLIAALLQAILASLLLIALPLWLGKSKLGITNLSGTDLHLPEGRQAGVPDVTNPSGTDLHLPEGRQAGVPDVKPGSGSHLRILVYFFCLGLAFLFIEIAFIQKFILILHHPLYAITVVLSTFLLAAGAGSHVSKKLSSSAARSAIMLPAAAISLLSISYILSLEFLTGFLLEMGNLSRYLFSILLIAPLRFFMGMPFPMGLAGISQRAPALIPWVWGINGCASVISAILATLIAMQFGVTVLVVLAIGLYGMAAWYFPESTPA</sequence>
<evidence type="ECO:0000313" key="3">
    <source>
        <dbReference type="Proteomes" id="UP000494216"/>
    </source>
</evidence>
<feature type="transmembrane region" description="Helical" evidence="1">
    <location>
        <begin position="143"/>
        <end position="164"/>
    </location>
</feature>
<feature type="transmembrane region" description="Helical" evidence="1">
    <location>
        <begin position="704"/>
        <end position="724"/>
    </location>
</feature>
<feature type="transmembrane region" description="Helical" evidence="1">
    <location>
        <begin position="196"/>
        <end position="215"/>
    </location>
</feature>
<accession>A0A8S0XA05</accession>
<reference evidence="2 3" key="1">
    <citation type="submission" date="2020-02" db="EMBL/GenBank/DDBJ databases">
        <authorList>
            <person name="Hogendoorn C."/>
        </authorList>
    </citation>
    <scope>NUCLEOTIDE SEQUENCE [LARGE SCALE GENOMIC DNA]</scope>
    <source>
        <strain evidence="2">METHB21</strain>
    </source>
</reference>
<feature type="transmembrane region" description="Helical" evidence="1">
    <location>
        <begin position="674"/>
        <end position="698"/>
    </location>
</feature>
<dbReference type="AlphaFoldDB" id="A0A8S0XA05"/>
<dbReference type="Proteomes" id="UP000494216">
    <property type="component" value="Unassembled WGS sequence"/>
</dbReference>
<gene>
    <name evidence="2" type="ORF">METHB2_890004</name>
</gene>
<keyword evidence="1" id="KW-1133">Transmembrane helix</keyword>
<evidence type="ECO:0008006" key="4">
    <source>
        <dbReference type="Google" id="ProtNLM"/>
    </source>
</evidence>
<feature type="transmembrane region" description="Helical" evidence="1">
    <location>
        <begin position="38"/>
        <end position="60"/>
    </location>
</feature>
<evidence type="ECO:0000256" key="1">
    <source>
        <dbReference type="SAM" id="Phobius"/>
    </source>
</evidence>
<dbReference type="SUPFAM" id="SSF53335">
    <property type="entry name" value="S-adenosyl-L-methionine-dependent methyltransferases"/>
    <property type="match status" value="1"/>
</dbReference>
<feature type="transmembrane region" description="Helical" evidence="1">
    <location>
        <begin position="831"/>
        <end position="849"/>
    </location>
</feature>
<feature type="transmembrane region" description="Helical" evidence="1">
    <location>
        <begin position="108"/>
        <end position="131"/>
    </location>
</feature>
<keyword evidence="1" id="KW-0812">Transmembrane</keyword>
<dbReference type="Pfam" id="PF01564">
    <property type="entry name" value="Spermine_synth"/>
    <property type="match status" value="1"/>
</dbReference>
<feature type="transmembrane region" description="Helical" evidence="1">
    <location>
        <begin position="170"/>
        <end position="189"/>
    </location>
</feature>
<dbReference type="InterPro" id="IPR029063">
    <property type="entry name" value="SAM-dependent_MTases_sf"/>
</dbReference>
<feature type="transmembrane region" description="Helical" evidence="1">
    <location>
        <begin position="72"/>
        <end position="96"/>
    </location>
</feature>
<name>A0A8S0XA05_9GAMM</name>
<keyword evidence="1" id="KW-0472">Membrane</keyword>
<feature type="transmembrane region" description="Helical" evidence="1">
    <location>
        <begin position="736"/>
        <end position="759"/>
    </location>
</feature>
<dbReference type="CDD" id="cd02440">
    <property type="entry name" value="AdoMet_MTases"/>
    <property type="match status" value="1"/>
</dbReference>
<comment type="caution">
    <text evidence="2">The sequence shown here is derived from an EMBL/GenBank/DDBJ whole genome shotgun (WGS) entry which is preliminary data.</text>
</comment>
<keyword evidence="3" id="KW-1185">Reference proteome</keyword>
<evidence type="ECO:0000313" key="2">
    <source>
        <dbReference type="EMBL" id="CAA9892886.1"/>
    </source>
</evidence>
<proteinExistence type="predicted"/>
<dbReference type="Gene3D" id="3.40.50.150">
    <property type="entry name" value="Vaccinia Virus protein VP39"/>
    <property type="match status" value="1"/>
</dbReference>
<protein>
    <recommendedName>
        <fullName evidence="4">SAM-dependent methyltransferase</fullName>
    </recommendedName>
</protein>
<feature type="transmembrane region" description="Helical" evidence="1">
    <location>
        <begin position="803"/>
        <end position="825"/>
    </location>
</feature>
<feature type="transmembrane region" description="Helical" evidence="1">
    <location>
        <begin position="591"/>
        <end position="615"/>
    </location>
</feature>
<organism evidence="2 3">
    <name type="scientific">Candidatus Methylobacter favarea</name>
    <dbReference type="NCBI Taxonomy" id="2707345"/>
    <lineage>
        <taxon>Bacteria</taxon>
        <taxon>Pseudomonadati</taxon>
        <taxon>Pseudomonadota</taxon>
        <taxon>Gammaproteobacteria</taxon>
        <taxon>Methylococcales</taxon>
        <taxon>Methylococcaceae</taxon>
        <taxon>Methylobacter</taxon>
    </lineage>
</organism>
<dbReference type="RefSeq" id="WP_174627594.1">
    <property type="nucleotide sequence ID" value="NZ_CADCXN010000123.1"/>
</dbReference>